<reference evidence="2" key="1">
    <citation type="submission" date="2021-01" db="UniProtKB">
        <authorList>
            <consortium name="EnsemblMetazoa"/>
        </authorList>
    </citation>
    <scope>IDENTIFICATION</scope>
</reference>
<accession>A0A7M5WZ46</accession>
<organism evidence="2 3">
    <name type="scientific">Clytia hemisphaerica</name>
    <dbReference type="NCBI Taxonomy" id="252671"/>
    <lineage>
        <taxon>Eukaryota</taxon>
        <taxon>Metazoa</taxon>
        <taxon>Cnidaria</taxon>
        <taxon>Hydrozoa</taxon>
        <taxon>Hydroidolina</taxon>
        <taxon>Leptothecata</taxon>
        <taxon>Obeliida</taxon>
        <taxon>Clytiidae</taxon>
        <taxon>Clytia</taxon>
    </lineage>
</organism>
<feature type="compositionally biased region" description="Polar residues" evidence="1">
    <location>
        <begin position="85"/>
        <end position="95"/>
    </location>
</feature>
<dbReference type="Proteomes" id="UP000594262">
    <property type="component" value="Unplaced"/>
</dbReference>
<proteinExistence type="predicted"/>
<sequence length="156" mass="18023">MSPLTSMRQERKSGTWKETCIGLWSRSVAGDNTKQQQSPICMGINLVRVQNLELETVQPTNTVGLQIIIQDTTDGSSEKEENANRKVSNSPQNVKTVWEQEDNSIGQLTTNLKQWSKEWTDIAKEVVNSPERREYISKKFDAGYKQIREWTEKFWK</sequence>
<name>A0A7M5WZ46_9CNID</name>
<feature type="region of interest" description="Disordered" evidence="1">
    <location>
        <begin position="72"/>
        <end position="95"/>
    </location>
</feature>
<keyword evidence="3" id="KW-1185">Reference proteome</keyword>
<evidence type="ECO:0000313" key="2">
    <source>
        <dbReference type="EnsemblMetazoa" id="CLYHEMP015231.1"/>
    </source>
</evidence>
<dbReference type="EnsemblMetazoa" id="CLYHEMT015231.1">
    <property type="protein sequence ID" value="CLYHEMP015231.1"/>
    <property type="gene ID" value="CLYHEMG015231"/>
</dbReference>
<dbReference type="AlphaFoldDB" id="A0A7M5WZ46"/>
<dbReference type="GeneID" id="136811141"/>
<dbReference type="RefSeq" id="XP_066923857.1">
    <property type="nucleotide sequence ID" value="XM_067067756.1"/>
</dbReference>
<evidence type="ECO:0000313" key="3">
    <source>
        <dbReference type="Proteomes" id="UP000594262"/>
    </source>
</evidence>
<protein>
    <submittedName>
        <fullName evidence="2">Uncharacterized protein</fullName>
    </submittedName>
</protein>
<evidence type="ECO:0000256" key="1">
    <source>
        <dbReference type="SAM" id="MobiDB-lite"/>
    </source>
</evidence>
<dbReference type="OrthoDB" id="5975377at2759"/>